<dbReference type="Pfam" id="PF23070">
    <property type="entry name" value="DUF7043"/>
    <property type="match status" value="1"/>
</dbReference>
<feature type="domain" description="DUF7042" evidence="1">
    <location>
        <begin position="129"/>
        <end position="264"/>
    </location>
</feature>
<comment type="caution">
    <text evidence="5">The sequence shown here is derived from an EMBL/GenBank/DDBJ whole genome shotgun (WGS) entry which is preliminary data.</text>
</comment>
<reference evidence="5 6" key="1">
    <citation type="journal article" date="2018" name="Nat. Ecol. Evol.">
        <title>Genomic signatures of mitonuclear coevolution across populations of Tigriopus californicus.</title>
        <authorList>
            <person name="Barreto F.S."/>
            <person name="Watson E.T."/>
            <person name="Lima T.G."/>
            <person name="Willett C.S."/>
            <person name="Edmands S."/>
            <person name="Li W."/>
            <person name="Burton R.S."/>
        </authorList>
    </citation>
    <scope>NUCLEOTIDE SEQUENCE [LARGE SCALE GENOMIC DNA]</scope>
    <source>
        <strain evidence="5 6">San Diego</strain>
    </source>
</reference>
<accession>A0A553P072</accession>
<feature type="domain" description="DUF7043" evidence="2">
    <location>
        <begin position="288"/>
        <end position="391"/>
    </location>
</feature>
<dbReference type="InterPro" id="IPR055471">
    <property type="entry name" value="DUF7043"/>
</dbReference>
<feature type="domain" description="DUF7044" evidence="3">
    <location>
        <begin position="5"/>
        <end position="101"/>
    </location>
</feature>
<dbReference type="InterPro" id="IPR055473">
    <property type="entry name" value="DUF7045"/>
</dbReference>
<feature type="domain" description="DUF7045" evidence="4">
    <location>
        <begin position="403"/>
        <end position="483"/>
    </location>
</feature>
<feature type="non-terminal residue" evidence="5">
    <location>
        <position position="1"/>
    </location>
</feature>
<dbReference type="InterPro" id="IPR055472">
    <property type="entry name" value="DUF7044"/>
</dbReference>
<dbReference type="EMBL" id="VCGU01000009">
    <property type="protein sequence ID" value="TRY71091.1"/>
    <property type="molecule type" value="Genomic_DNA"/>
</dbReference>
<evidence type="ECO:0000313" key="6">
    <source>
        <dbReference type="Proteomes" id="UP000318571"/>
    </source>
</evidence>
<dbReference type="InterPro" id="IPR055470">
    <property type="entry name" value="DUF7042"/>
</dbReference>
<dbReference type="AlphaFoldDB" id="A0A553P072"/>
<dbReference type="STRING" id="6832.A0A553P072"/>
<evidence type="ECO:0000259" key="3">
    <source>
        <dbReference type="Pfam" id="PF23071"/>
    </source>
</evidence>
<dbReference type="Pfam" id="PF23073">
    <property type="entry name" value="DUF7045"/>
    <property type="match status" value="1"/>
</dbReference>
<evidence type="ECO:0000259" key="2">
    <source>
        <dbReference type="Pfam" id="PF23070"/>
    </source>
</evidence>
<name>A0A553P072_TIGCA</name>
<organism evidence="5 6">
    <name type="scientific">Tigriopus californicus</name>
    <name type="common">Marine copepod</name>
    <dbReference type="NCBI Taxonomy" id="6832"/>
    <lineage>
        <taxon>Eukaryota</taxon>
        <taxon>Metazoa</taxon>
        <taxon>Ecdysozoa</taxon>
        <taxon>Arthropoda</taxon>
        <taxon>Crustacea</taxon>
        <taxon>Multicrustacea</taxon>
        <taxon>Hexanauplia</taxon>
        <taxon>Copepoda</taxon>
        <taxon>Harpacticoida</taxon>
        <taxon>Harpacticidae</taxon>
        <taxon>Tigriopus</taxon>
    </lineage>
</organism>
<dbReference type="Pfam" id="PF23071">
    <property type="entry name" value="DUF7044"/>
    <property type="match status" value="1"/>
</dbReference>
<evidence type="ECO:0000313" key="5">
    <source>
        <dbReference type="EMBL" id="TRY71091.1"/>
    </source>
</evidence>
<evidence type="ECO:0000259" key="1">
    <source>
        <dbReference type="Pfam" id="PF23069"/>
    </source>
</evidence>
<evidence type="ECO:0000259" key="4">
    <source>
        <dbReference type="Pfam" id="PF23073"/>
    </source>
</evidence>
<dbReference type="OMA" id="FKTYTMK"/>
<protein>
    <submittedName>
        <fullName evidence="5">Uncharacterized protein</fullName>
    </submittedName>
</protein>
<dbReference type="Proteomes" id="UP000318571">
    <property type="component" value="Chromosome 9"/>
</dbReference>
<keyword evidence="6" id="KW-1185">Reference proteome</keyword>
<proteinExistence type="predicted"/>
<sequence length="538" mass="60564">VQGLCYFPAAFQGEFVTQSIMSGVPTISYSSLSILFDSIPIWGVCHRRIGNNVILKDDTGGITCFKCFNLVLRSSNVLQVHTAGLDKCYTTEERATADCPNDITIREKRTREIMLYRTKGFMGEPAVSPTYCPINGVYSFTYSVNDGTENSLECNSHTSEIADCPYGFGFNLNFKDCSFGDMDMSFHCLGDWEGPDGHRYIALMDTQATSQGGSQIEVETRPRYRCALYTEDANTGQINLALSSDSTCTNHLRSAKDGYETLTLQPRPMEPWPAHLQYAAITGSFGGSCELPEWSQGKWEHVHVQGGTVILKDQSDFKTYTARCVGQLSPIHEDRFLIYARTQCGDEHYKCVWLKNRGENAIEFQIGTDTSDSHDESLCSDENFPNESWVTQGRTEVVDPTPYPIIGEYTGVIPDTDGLCAKLYSDCNNPEIMFYTIFNCFNRSEVFEEREYRCLGEWREDGLIYTYTERRDMIGYECFVGLVSTTSRPRKRITALPSWRQRELNNLIPGASRASASFAHSSLRWSIVAVTVVLTCFT</sequence>
<dbReference type="PANTHER" id="PTHR22255">
    <property type="entry name" value="LP06548P"/>
    <property type="match status" value="1"/>
</dbReference>
<gene>
    <name evidence="5" type="ORF">TCAL_02898</name>
</gene>
<dbReference type="Pfam" id="PF23069">
    <property type="entry name" value="DUF7042"/>
    <property type="match status" value="1"/>
</dbReference>
<dbReference type="PANTHER" id="PTHR22255:SF4">
    <property type="entry name" value="CATION-INDEPENDENT MANNOSE-6-PHOSPHATE RECEPTOR"/>
    <property type="match status" value="1"/>
</dbReference>